<proteinExistence type="inferred from homology"/>
<evidence type="ECO:0000313" key="9">
    <source>
        <dbReference type="Proteomes" id="UP001595976"/>
    </source>
</evidence>
<keyword evidence="6" id="KW-0963">Cytoplasm</keyword>
<dbReference type="NCBIfam" id="TIGR02432">
    <property type="entry name" value="lysidine_TilS_N"/>
    <property type="match status" value="1"/>
</dbReference>
<comment type="domain">
    <text evidence="6">The N-terminal region contains the highly conserved SGGXDS motif, predicted to be a P-loop motif involved in ATP binding.</text>
</comment>
<dbReference type="InterPro" id="IPR011063">
    <property type="entry name" value="TilS/TtcA_N"/>
</dbReference>
<keyword evidence="3 6" id="KW-0547">Nucleotide-binding</keyword>
<dbReference type="Pfam" id="PF01171">
    <property type="entry name" value="ATP_bind_3"/>
    <property type="match status" value="1"/>
</dbReference>
<dbReference type="RefSeq" id="WP_158448352.1">
    <property type="nucleotide sequence ID" value="NZ_JAOAOS010000019.1"/>
</dbReference>
<dbReference type="PANTHER" id="PTHR43033">
    <property type="entry name" value="TRNA(ILE)-LYSIDINE SYNTHASE-RELATED"/>
    <property type="match status" value="1"/>
</dbReference>
<evidence type="ECO:0000256" key="3">
    <source>
        <dbReference type="ARBA" id="ARBA00022741"/>
    </source>
</evidence>
<dbReference type="HAMAP" id="MF_01161">
    <property type="entry name" value="tRNA_Ile_lys_synt"/>
    <property type="match status" value="1"/>
</dbReference>
<dbReference type="SUPFAM" id="SSF52402">
    <property type="entry name" value="Adenine nucleotide alpha hydrolases-like"/>
    <property type="match status" value="1"/>
</dbReference>
<dbReference type="EMBL" id="JBHSLI010000012">
    <property type="protein sequence ID" value="MFC5295619.1"/>
    <property type="molecule type" value="Genomic_DNA"/>
</dbReference>
<feature type="binding site" evidence="6">
    <location>
        <begin position="37"/>
        <end position="42"/>
    </location>
    <ligand>
        <name>ATP</name>
        <dbReference type="ChEBI" id="CHEBI:30616"/>
    </ligand>
</feature>
<keyword evidence="2 6" id="KW-0819">tRNA processing</keyword>
<comment type="subcellular location">
    <subcellularLocation>
        <location evidence="6">Cytoplasm</location>
    </subcellularLocation>
</comment>
<comment type="catalytic activity">
    <reaction evidence="5 6">
        <text>cytidine(34) in tRNA(Ile2) + L-lysine + ATP = lysidine(34) in tRNA(Ile2) + AMP + diphosphate + H(+)</text>
        <dbReference type="Rhea" id="RHEA:43744"/>
        <dbReference type="Rhea" id="RHEA-COMP:10625"/>
        <dbReference type="Rhea" id="RHEA-COMP:10670"/>
        <dbReference type="ChEBI" id="CHEBI:15378"/>
        <dbReference type="ChEBI" id="CHEBI:30616"/>
        <dbReference type="ChEBI" id="CHEBI:32551"/>
        <dbReference type="ChEBI" id="CHEBI:33019"/>
        <dbReference type="ChEBI" id="CHEBI:82748"/>
        <dbReference type="ChEBI" id="CHEBI:83665"/>
        <dbReference type="ChEBI" id="CHEBI:456215"/>
        <dbReference type="EC" id="6.3.4.19"/>
    </reaction>
</comment>
<keyword evidence="4 6" id="KW-0067">ATP-binding</keyword>
<evidence type="ECO:0000259" key="7">
    <source>
        <dbReference type="Pfam" id="PF01171"/>
    </source>
</evidence>
<keyword evidence="1 6" id="KW-0436">Ligase</keyword>
<dbReference type="Gene3D" id="3.40.50.620">
    <property type="entry name" value="HUPs"/>
    <property type="match status" value="1"/>
</dbReference>
<evidence type="ECO:0000256" key="1">
    <source>
        <dbReference type="ARBA" id="ARBA00022598"/>
    </source>
</evidence>
<evidence type="ECO:0000256" key="2">
    <source>
        <dbReference type="ARBA" id="ARBA00022694"/>
    </source>
</evidence>
<dbReference type="InterPro" id="IPR012795">
    <property type="entry name" value="tRNA_Ile_lys_synt_N"/>
</dbReference>
<dbReference type="InterPro" id="IPR014729">
    <property type="entry name" value="Rossmann-like_a/b/a_fold"/>
</dbReference>
<name>A0ABW0FC52_9HYPH</name>
<dbReference type="InterPro" id="IPR012094">
    <property type="entry name" value="tRNA_Ile_lys_synt"/>
</dbReference>
<reference evidence="9" key="1">
    <citation type="journal article" date="2019" name="Int. J. Syst. Evol. Microbiol.">
        <title>The Global Catalogue of Microorganisms (GCM) 10K type strain sequencing project: providing services to taxonomists for standard genome sequencing and annotation.</title>
        <authorList>
            <consortium name="The Broad Institute Genomics Platform"/>
            <consortium name="The Broad Institute Genome Sequencing Center for Infectious Disease"/>
            <person name="Wu L."/>
            <person name="Ma J."/>
        </authorList>
    </citation>
    <scope>NUCLEOTIDE SEQUENCE [LARGE SCALE GENOMIC DNA]</scope>
    <source>
        <strain evidence="9">CGMCC 1.15643</strain>
    </source>
</reference>
<keyword evidence="9" id="KW-1185">Reference proteome</keyword>
<accession>A0ABW0FC52</accession>
<protein>
    <recommendedName>
        <fullName evidence="6">tRNA(Ile)-lysidine synthase</fullName>
        <ecNumber evidence="6">6.3.4.19</ecNumber>
    </recommendedName>
    <alternativeName>
        <fullName evidence="6">tRNA(Ile)-2-lysyl-cytidine synthase</fullName>
    </alternativeName>
    <alternativeName>
        <fullName evidence="6">tRNA(Ile)-lysidine synthetase</fullName>
    </alternativeName>
</protein>
<dbReference type="GO" id="GO:0032267">
    <property type="term" value="F:tRNA(Ile)-lysidine synthase activity"/>
    <property type="evidence" value="ECO:0007669"/>
    <property type="project" value="UniProtKB-EC"/>
</dbReference>
<dbReference type="Proteomes" id="UP001595976">
    <property type="component" value="Unassembled WGS sequence"/>
</dbReference>
<evidence type="ECO:0000313" key="8">
    <source>
        <dbReference type="EMBL" id="MFC5295619.1"/>
    </source>
</evidence>
<evidence type="ECO:0000256" key="4">
    <source>
        <dbReference type="ARBA" id="ARBA00022840"/>
    </source>
</evidence>
<organism evidence="8 9">
    <name type="scientific">Bosea minatitlanensis</name>
    <dbReference type="NCBI Taxonomy" id="128782"/>
    <lineage>
        <taxon>Bacteria</taxon>
        <taxon>Pseudomonadati</taxon>
        <taxon>Pseudomonadota</taxon>
        <taxon>Alphaproteobacteria</taxon>
        <taxon>Hyphomicrobiales</taxon>
        <taxon>Boseaceae</taxon>
        <taxon>Bosea</taxon>
    </lineage>
</organism>
<evidence type="ECO:0000256" key="5">
    <source>
        <dbReference type="ARBA" id="ARBA00048539"/>
    </source>
</evidence>
<gene>
    <name evidence="6 8" type="primary">tilS</name>
    <name evidence="8" type="ORF">ACFPK2_21740</name>
</gene>
<comment type="caution">
    <text evidence="8">The sequence shown here is derived from an EMBL/GenBank/DDBJ whole genome shotgun (WGS) entry which is preliminary data.</text>
</comment>
<sequence>MSAAPSRDLSATPVSPAEAGAAFDGLAAEAGLLVAVSGGPDSVALLALLADWARTPGRPPLRAATVDHGLRPEAAIEAERVGELCAGLGVPHAVLRWAAPKPAKGIQEAARRARYDLLAGEARRSGCSAIATAHTLDDQAETLLMRLAHGSGPAGLAGMQPRTRRGDVAIVRPLLGFGKARLVATAQARGLAFIRDPSNADPRFERARWRALAPALAEQGLDAARLGRLAARMGRQEEALSQRAAAVLAACRLPAGGGGDLRLAFRQLADEPEEIVLRVLATALGEAAPAGESYGRLERLEACGAALLAALRAGSAMRRTFFGCILALDRAGVLALRREGRRRRGVHPATS</sequence>
<comment type="function">
    <text evidence="6">Ligates lysine onto the cytidine present at position 34 of the AUA codon-specific tRNA(Ile) that contains the anticodon CAU, in an ATP-dependent manner. Cytidine is converted to lysidine, thus changing the amino acid specificity of the tRNA from methionine to isoleucine.</text>
</comment>
<dbReference type="EC" id="6.3.4.19" evidence="6"/>
<feature type="domain" description="tRNA(Ile)-lysidine/2-thiocytidine synthase N-terminal" evidence="7">
    <location>
        <begin position="32"/>
        <end position="210"/>
    </location>
</feature>
<comment type="similarity">
    <text evidence="6">Belongs to the tRNA(Ile)-lysidine synthase family.</text>
</comment>
<dbReference type="PANTHER" id="PTHR43033:SF1">
    <property type="entry name" value="TRNA(ILE)-LYSIDINE SYNTHASE-RELATED"/>
    <property type="match status" value="1"/>
</dbReference>
<evidence type="ECO:0000256" key="6">
    <source>
        <dbReference type="HAMAP-Rule" id="MF_01161"/>
    </source>
</evidence>
<dbReference type="CDD" id="cd01992">
    <property type="entry name" value="TilS_N"/>
    <property type="match status" value="1"/>
</dbReference>